<dbReference type="AlphaFoldDB" id="A0A165REQ7"/>
<dbReference type="Proteomes" id="UP000076761">
    <property type="component" value="Unassembled WGS sequence"/>
</dbReference>
<feature type="compositionally biased region" description="Basic and acidic residues" evidence="1">
    <location>
        <begin position="116"/>
        <end position="130"/>
    </location>
</feature>
<organism evidence="2 3">
    <name type="scientific">Neolentinus lepideus HHB14362 ss-1</name>
    <dbReference type="NCBI Taxonomy" id="1314782"/>
    <lineage>
        <taxon>Eukaryota</taxon>
        <taxon>Fungi</taxon>
        <taxon>Dikarya</taxon>
        <taxon>Basidiomycota</taxon>
        <taxon>Agaricomycotina</taxon>
        <taxon>Agaricomycetes</taxon>
        <taxon>Gloeophyllales</taxon>
        <taxon>Gloeophyllaceae</taxon>
        <taxon>Neolentinus</taxon>
    </lineage>
</organism>
<feature type="compositionally biased region" description="Polar residues" evidence="1">
    <location>
        <begin position="155"/>
        <end position="169"/>
    </location>
</feature>
<sequence length="244" mass="28129">MPHKRAKRSTREKEKHQRGSDLAPREAGVSSEAVPKAMVRVLNAAKIQSEYRKRKNEEKDRDEGSKKKRRKVGGEAKADKADMQILPGESLSHFNRRVEDAMRPLVRSAVEASSALERKTRKEMLREKTESNQTQNKPKQNNNSDIEQTKRKPSPSKTEFATLSTSQPKRLNDIAQAPPQFTRVPKTRKVPEESKTYNVLSMAQKQMMEEEREKVIKRYRDMKEKKLRDNGKLWTEESEGKAGT</sequence>
<keyword evidence="3" id="KW-1185">Reference proteome</keyword>
<feature type="region of interest" description="Disordered" evidence="1">
    <location>
        <begin position="1"/>
        <end position="94"/>
    </location>
</feature>
<dbReference type="OrthoDB" id="5876637at2759"/>
<feature type="compositionally biased region" description="Basic and acidic residues" evidence="1">
    <location>
        <begin position="9"/>
        <end position="19"/>
    </location>
</feature>
<feature type="region of interest" description="Disordered" evidence="1">
    <location>
        <begin position="224"/>
        <end position="244"/>
    </location>
</feature>
<accession>A0A165REQ7</accession>
<proteinExistence type="predicted"/>
<feature type="compositionally biased region" description="Low complexity" evidence="1">
    <location>
        <begin position="132"/>
        <end position="143"/>
    </location>
</feature>
<evidence type="ECO:0000256" key="1">
    <source>
        <dbReference type="SAM" id="MobiDB-lite"/>
    </source>
</evidence>
<dbReference type="STRING" id="1314782.A0A165REQ7"/>
<evidence type="ECO:0000313" key="2">
    <source>
        <dbReference type="EMBL" id="KZT23708.1"/>
    </source>
</evidence>
<gene>
    <name evidence="2" type="ORF">NEOLEDRAFT_1136202</name>
</gene>
<feature type="compositionally biased region" description="Basic and acidic residues" evidence="1">
    <location>
        <begin position="49"/>
        <end position="65"/>
    </location>
</feature>
<evidence type="ECO:0000313" key="3">
    <source>
        <dbReference type="Proteomes" id="UP000076761"/>
    </source>
</evidence>
<reference evidence="2 3" key="1">
    <citation type="journal article" date="2016" name="Mol. Biol. Evol.">
        <title>Comparative Genomics of Early-Diverging Mushroom-Forming Fungi Provides Insights into the Origins of Lignocellulose Decay Capabilities.</title>
        <authorList>
            <person name="Nagy L.G."/>
            <person name="Riley R."/>
            <person name="Tritt A."/>
            <person name="Adam C."/>
            <person name="Daum C."/>
            <person name="Floudas D."/>
            <person name="Sun H."/>
            <person name="Yadav J.S."/>
            <person name="Pangilinan J."/>
            <person name="Larsson K.H."/>
            <person name="Matsuura K."/>
            <person name="Barry K."/>
            <person name="Labutti K."/>
            <person name="Kuo R."/>
            <person name="Ohm R.A."/>
            <person name="Bhattacharya S.S."/>
            <person name="Shirouzu T."/>
            <person name="Yoshinaga Y."/>
            <person name="Martin F.M."/>
            <person name="Grigoriev I.V."/>
            <person name="Hibbett D.S."/>
        </authorList>
    </citation>
    <scope>NUCLEOTIDE SEQUENCE [LARGE SCALE GENOMIC DNA]</scope>
    <source>
        <strain evidence="2 3">HHB14362 ss-1</strain>
    </source>
</reference>
<name>A0A165REQ7_9AGAM</name>
<dbReference type="PANTHER" id="PTHR40644">
    <property type="entry name" value="UPF0653 PROTEIN C607.02C"/>
    <property type="match status" value="1"/>
</dbReference>
<feature type="region of interest" description="Disordered" evidence="1">
    <location>
        <begin position="109"/>
        <end position="196"/>
    </location>
</feature>
<feature type="compositionally biased region" description="Basic and acidic residues" evidence="1">
    <location>
        <begin position="72"/>
        <end position="82"/>
    </location>
</feature>
<dbReference type="InParanoid" id="A0A165REQ7"/>
<dbReference type="PANTHER" id="PTHR40644:SF1">
    <property type="entry name" value="UPF0653 PROTEIN C607.02C"/>
    <property type="match status" value="1"/>
</dbReference>
<protein>
    <submittedName>
        <fullName evidence="2">Uncharacterized protein</fullName>
    </submittedName>
</protein>
<dbReference type="EMBL" id="KV425583">
    <property type="protein sequence ID" value="KZT23708.1"/>
    <property type="molecule type" value="Genomic_DNA"/>
</dbReference>